<feature type="region of interest" description="Disordered" evidence="2">
    <location>
        <begin position="646"/>
        <end position="897"/>
    </location>
</feature>
<dbReference type="GO" id="GO:0005737">
    <property type="term" value="C:cytoplasm"/>
    <property type="evidence" value="ECO:0007669"/>
    <property type="project" value="TreeGrafter"/>
</dbReference>
<feature type="compositionally biased region" description="Low complexity" evidence="2">
    <location>
        <begin position="679"/>
        <end position="691"/>
    </location>
</feature>
<feature type="compositionally biased region" description="Basic and acidic residues" evidence="2">
    <location>
        <begin position="573"/>
        <end position="595"/>
    </location>
</feature>
<feature type="compositionally biased region" description="Polar residues" evidence="2">
    <location>
        <begin position="232"/>
        <end position="246"/>
    </location>
</feature>
<organism evidence="3 4">
    <name type="scientific">Paraphaeosphaeria minitans</name>
    <dbReference type="NCBI Taxonomy" id="565426"/>
    <lineage>
        <taxon>Eukaryota</taxon>
        <taxon>Fungi</taxon>
        <taxon>Dikarya</taxon>
        <taxon>Ascomycota</taxon>
        <taxon>Pezizomycotina</taxon>
        <taxon>Dothideomycetes</taxon>
        <taxon>Pleosporomycetidae</taxon>
        <taxon>Pleosporales</taxon>
        <taxon>Massarineae</taxon>
        <taxon>Didymosphaeriaceae</taxon>
        <taxon>Paraphaeosphaeria</taxon>
    </lineage>
</organism>
<proteinExistence type="inferred from homology"/>
<evidence type="ECO:0000313" key="3">
    <source>
        <dbReference type="EMBL" id="KAF9740036.1"/>
    </source>
</evidence>
<feature type="region of interest" description="Disordered" evidence="2">
    <location>
        <begin position="332"/>
        <end position="358"/>
    </location>
</feature>
<dbReference type="AlphaFoldDB" id="A0A9P6KVH0"/>
<sequence length="897" mass="95926">MGNSQAKESRPASSRGTGRPSNSRQASSPTASGPEESSRNGRSGSGVYGNSRSGRGSRPDLSFLGIGGSTERDPALEPRRETKAEREARKLEKERQQRAQDRERSVREEGVDGGFLVTLGTYTGPEDFSKPTVRQLQIERRLAPFWKGLDDHEDTWTEHQLVAVVNDKPLPAPDEIPEEEPPRPNNLSTEWNPRSSNHNINSLTVPMGGRTISQASDRSANLTASHPAFSLPSPTSPIANPSSSTPFFRGRAKTLAALTSGSRNASQTEMGPQEVQLPKDPYVNGQRLEVFLYKDASECPICFLYYPPYLNKTRCCDQPICSECFVQIKRPDPHPPEHHGDSNEPVSPPPEPQEDGTLVSEPACCPFCVQAEFGITYEPPPFRRGLVHAGSGHNSLSIAASAMSSTSSLNSQGLTSPGRRRAGSLAATDSSVITTDRVRPDWAKKLADARAHALRRAAAATALHNAAYMMGNMQSDSGGFGLGRRRRMMFGSDSASTSGNGTPRGGDVNALLAAVAAQGSSSRTEGQSDLTSNRQSSRRGNRLEDLEDLMMMEAIRLSLAAEEERKKKEEKEAYKEARKEEKKKAKEAKKAEKAARKSGFFTSPNQDGAEDDFAAASSSAIGKGKAVDRSGGYAAFNTMNELTSTIDASSSSRDDSQKHLEQSRSTLNSSLQRDGSGSGASPSAESFSAEQPSHRAALRNFSNASSSASSLSESVQGSLQNDSHGNYGASTSSFGPSPNASGVSLGVENDNSSQGTPGTEPMFNFNSLAEVITKEEGKGSDNTQYIENVAEGKTTTPIPAAAAPTSTKADRSPPSPPKIAIEPPQVPTLLELEPMSPLDASVSTLKPAEGDRSVDGEDEIEPAPRVEALSSTESDLDHKHIGNVSMADRIGQHQPTQ</sequence>
<feature type="compositionally biased region" description="Polar residues" evidence="2">
    <location>
        <begin position="185"/>
        <end position="199"/>
    </location>
</feature>
<feature type="compositionally biased region" description="Basic and acidic residues" evidence="2">
    <location>
        <begin position="332"/>
        <end position="342"/>
    </location>
</feature>
<feature type="region of interest" description="Disordered" evidence="2">
    <location>
        <begin position="407"/>
        <end position="426"/>
    </location>
</feature>
<feature type="region of interest" description="Disordered" evidence="2">
    <location>
        <begin position="1"/>
        <end position="111"/>
    </location>
</feature>
<name>A0A9P6KVH0_9PLEO</name>
<protein>
    <submittedName>
        <fullName evidence="3">SIP5</fullName>
    </submittedName>
</protein>
<feature type="compositionally biased region" description="Low complexity" evidence="2">
    <location>
        <begin position="698"/>
        <end position="714"/>
    </location>
</feature>
<accession>A0A9P6KVH0</accession>
<gene>
    <name evidence="3" type="ORF">PMIN01_02671</name>
</gene>
<feature type="region of interest" description="Disordered" evidence="2">
    <location>
        <begin position="516"/>
        <end position="545"/>
    </location>
</feature>
<feature type="compositionally biased region" description="Low complexity" evidence="2">
    <location>
        <begin position="794"/>
        <end position="807"/>
    </location>
</feature>
<dbReference type="InterPro" id="IPR039301">
    <property type="entry name" value="Sip5/DA2"/>
</dbReference>
<comment type="similarity">
    <text evidence="1">Belongs to the SIP5 family.</text>
</comment>
<feature type="compositionally biased region" description="Basic and acidic residues" evidence="2">
    <location>
        <begin position="652"/>
        <end position="662"/>
    </location>
</feature>
<feature type="compositionally biased region" description="Polar residues" evidence="2">
    <location>
        <begin position="1"/>
        <end position="31"/>
    </location>
</feature>
<dbReference type="OrthoDB" id="21471at2759"/>
<comment type="caution">
    <text evidence="3">The sequence shown here is derived from an EMBL/GenBank/DDBJ whole genome shotgun (WGS) entry which is preliminary data.</text>
</comment>
<feature type="compositionally biased region" description="Basic and acidic residues" evidence="2">
    <location>
        <begin position="70"/>
        <end position="110"/>
    </location>
</feature>
<evidence type="ECO:0000256" key="2">
    <source>
        <dbReference type="SAM" id="MobiDB-lite"/>
    </source>
</evidence>
<feature type="region of interest" description="Disordered" evidence="2">
    <location>
        <begin position="223"/>
        <end position="247"/>
    </location>
</feature>
<keyword evidence="4" id="KW-1185">Reference proteome</keyword>
<evidence type="ECO:0000256" key="1">
    <source>
        <dbReference type="ARBA" id="ARBA00010402"/>
    </source>
</evidence>
<feature type="compositionally biased region" description="Polar residues" evidence="2">
    <location>
        <begin position="663"/>
        <end position="673"/>
    </location>
</feature>
<dbReference type="PANTHER" id="PTHR31315">
    <property type="entry name" value="PROTEIN SIP5"/>
    <property type="match status" value="1"/>
</dbReference>
<evidence type="ECO:0000313" key="4">
    <source>
        <dbReference type="Proteomes" id="UP000756921"/>
    </source>
</evidence>
<dbReference type="PANTHER" id="PTHR31315:SF1">
    <property type="entry name" value="PROTEIN SIP5"/>
    <property type="match status" value="1"/>
</dbReference>
<dbReference type="EMBL" id="WJXW01000002">
    <property type="protein sequence ID" value="KAF9740036.1"/>
    <property type="molecule type" value="Genomic_DNA"/>
</dbReference>
<feature type="region of interest" description="Disordered" evidence="2">
    <location>
        <begin position="573"/>
        <end position="627"/>
    </location>
</feature>
<feature type="region of interest" description="Disordered" evidence="2">
    <location>
        <begin position="169"/>
        <end position="199"/>
    </location>
</feature>
<dbReference type="CDD" id="cd24139">
    <property type="entry name" value="SIP5-like"/>
    <property type="match status" value="1"/>
</dbReference>
<dbReference type="Proteomes" id="UP000756921">
    <property type="component" value="Unassembled WGS sequence"/>
</dbReference>
<feature type="region of interest" description="Disordered" evidence="2">
    <location>
        <begin position="259"/>
        <end position="278"/>
    </location>
</feature>
<feature type="compositionally biased region" description="Polar residues" evidence="2">
    <location>
        <begin position="715"/>
        <end position="742"/>
    </location>
</feature>
<feature type="compositionally biased region" description="Polar residues" evidence="2">
    <location>
        <begin position="259"/>
        <end position="270"/>
    </location>
</feature>
<reference evidence="3" key="1">
    <citation type="journal article" date="2020" name="Mol. Plant Microbe Interact.">
        <title>Genome Sequence of the Biocontrol Agent Coniothyrium minitans strain Conio (IMI 134523).</title>
        <authorList>
            <person name="Patel D."/>
            <person name="Shittu T.A."/>
            <person name="Baroncelli R."/>
            <person name="Muthumeenakshi S."/>
            <person name="Osborne T.H."/>
            <person name="Janganan T.K."/>
            <person name="Sreenivasaprasad S."/>
        </authorList>
    </citation>
    <scope>NUCLEOTIDE SEQUENCE</scope>
    <source>
        <strain evidence="3">Conio</strain>
    </source>
</reference>
<feature type="compositionally biased region" description="Polar residues" evidence="2">
    <location>
        <begin position="518"/>
        <end position="535"/>
    </location>
</feature>